<gene>
    <name evidence="1" type="ORF">KPC_1938</name>
</gene>
<evidence type="ECO:0000313" key="2">
    <source>
        <dbReference type="Proteomes" id="UP000245974"/>
    </source>
</evidence>
<dbReference type="InParanoid" id="A0A2U3MZB1"/>
<dbReference type="PROSITE" id="PS51257">
    <property type="entry name" value="PROKAR_LIPOPROTEIN"/>
    <property type="match status" value="1"/>
</dbReference>
<dbReference type="EMBL" id="OOGT01000080">
    <property type="protein sequence ID" value="SPL70760.1"/>
    <property type="molecule type" value="Genomic_DNA"/>
</dbReference>
<proteinExistence type="predicted"/>
<dbReference type="AlphaFoldDB" id="A0A2U3MZB1"/>
<reference evidence="2" key="1">
    <citation type="submission" date="2018-03" db="EMBL/GenBank/DDBJ databases">
        <authorList>
            <person name="Blom J."/>
        </authorList>
    </citation>
    <scope>NUCLEOTIDE SEQUENCE [LARGE SCALE GENOMIC DNA]</scope>
    <source>
        <strain evidence="2">KPC-SM-21</strain>
    </source>
</reference>
<keyword evidence="2" id="KW-1185">Reference proteome</keyword>
<evidence type="ECO:0008006" key="3">
    <source>
        <dbReference type="Google" id="ProtNLM"/>
    </source>
</evidence>
<dbReference type="OrthoDB" id="6692495at2"/>
<protein>
    <recommendedName>
        <fullName evidence="3">Lipoprotein</fullName>
    </recommendedName>
</protein>
<accession>A0A2U3MZB1</accession>
<sequence>MKIIIFIILAFALLACHNKPENKLAQQQHQICKSLIQSYLKANHLGDYYLYRLQPTLLTQSNQREYTYKNASDAAAKLNNISPKKFTFECHQTAQQQYVLSLKIPNKLSQTLIHTDTDPTIQATAASTLAFLPKTQ</sequence>
<evidence type="ECO:0000313" key="1">
    <source>
        <dbReference type="EMBL" id="SPL70760.1"/>
    </source>
</evidence>
<dbReference type="Proteomes" id="UP000245974">
    <property type="component" value="Unassembled WGS sequence"/>
</dbReference>
<organism evidence="1 2">
    <name type="scientific">Acinetobacter stercoris</name>
    <dbReference type="NCBI Taxonomy" id="2126983"/>
    <lineage>
        <taxon>Bacteria</taxon>
        <taxon>Pseudomonadati</taxon>
        <taxon>Pseudomonadota</taxon>
        <taxon>Gammaproteobacteria</taxon>
        <taxon>Moraxellales</taxon>
        <taxon>Moraxellaceae</taxon>
        <taxon>Acinetobacter</taxon>
    </lineage>
</organism>
<name>A0A2U3MZB1_9GAMM</name>
<dbReference type="RefSeq" id="WP_121974212.1">
    <property type="nucleotide sequence ID" value="NZ_OOGT01000080.1"/>
</dbReference>